<evidence type="ECO:0000313" key="3">
    <source>
        <dbReference type="Proteomes" id="UP001216150"/>
    </source>
</evidence>
<accession>A0AAD6DWH3</accession>
<sequence>MSDRTFHYFPKLPVEIRVMIWELCLPNRVAEYDGPWFLHDGFRARQACYSKSIIQRNSRIPKIAYVNYEAREITLRAGKWWELSSEDDYPWLDSIWVQPHHDMLHLNWVRHCWAVYASNDHPPIPGKIGPFLLKAAELGMHNFSVAADTITPFRLDLLVGGYVPLDMIEDFVGDQITHVEDLFDFGDAAYDDDLPREMGVAMVAISLHVREDAAHKSGLFGLLGEEPVQMIDADDNTRLGKYEEFFHRYTIENAKEPKVMTLFELFRTSKFREAVRAWQKEAERLLLEDFWEWARYCDLISDDEPIEEQPFMQEAKKLSFRTRPQIMIRYCTNQCYMKENLPDGFGD</sequence>
<evidence type="ECO:0000259" key="1">
    <source>
        <dbReference type="Pfam" id="PF20150"/>
    </source>
</evidence>
<dbReference type="PANTHER" id="PTHR35910:SF1">
    <property type="entry name" value="2EXR DOMAIN-CONTAINING PROTEIN"/>
    <property type="match status" value="1"/>
</dbReference>
<feature type="domain" description="2EXR" evidence="1">
    <location>
        <begin position="6"/>
        <end position="104"/>
    </location>
</feature>
<keyword evidence="3" id="KW-1185">Reference proteome</keyword>
<comment type="caution">
    <text evidence="2">The sequence shown here is derived from an EMBL/GenBank/DDBJ whole genome shotgun (WGS) entry which is preliminary data.</text>
</comment>
<dbReference type="AlphaFoldDB" id="A0AAD6DWH3"/>
<dbReference type="PANTHER" id="PTHR35910">
    <property type="entry name" value="2EXR DOMAIN-CONTAINING PROTEIN"/>
    <property type="match status" value="1"/>
</dbReference>
<dbReference type="InterPro" id="IPR045518">
    <property type="entry name" value="2EXR"/>
</dbReference>
<evidence type="ECO:0000313" key="2">
    <source>
        <dbReference type="EMBL" id="KAJ5596279.1"/>
    </source>
</evidence>
<dbReference type="Proteomes" id="UP001216150">
    <property type="component" value="Unassembled WGS sequence"/>
</dbReference>
<dbReference type="EMBL" id="JAQJAC010000002">
    <property type="protein sequence ID" value="KAJ5596279.1"/>
    <property type="molecule type" value="Genomic_DNA"/>
</dbReference>
<name>A0AAD6DWH3_9EURO</name>
<reference evidence="2 3" key="1">
    <citation type="journal article" date="2023" name="IMA Fungus">
        <title>Comparative genomic study of the Penicillium genus elucidates a diverse pangenome and 15 lateral gene transfer events.</title>
        <authorList>
            <person name="Petersen C."/>
            <person name="Sorensen T."/>
            <person name="Nielsen M.R."/>
            <person name="Sondergaard T.E."/>
            <person name="Sorensen J.L."/>
            <person name="Fitzpatrick D.A."/>
            <person name="Frisvad J.C."/>
            <person name="Nielsen K.L."/>
        </authorList>
    </citation>
    <scope>NUCLEOTIDE SEQUENCE [LARGE SCALE GENOMIC DNA]</scope>
    <source>
        <strain evidence="2 3">IBT 29057</strain>
    </source>
</reference>
<organism evidence="2 3">
    <name type="scientific">Penicillium hetheringtonii</name>
    <dbReference type="NCBI Taxonomy" id="911720"/>
    <lineage>
        <taxon>Eukaryota</taxon>
        <taxon>Fungi</taxon>
        <taxon>Dikarya</taxon>
        <taxon>Ascomycota</taxon>
        <taxon>Pezizomycotina</taxon>
        <taxon>Eurotiomycetes</taxon>
        <taxon>Eurotiomycetidae</taxon>
        <taxon>Eurotiales</taxon>
        <taxon>Aspergillaceae</taxon>
        <taxon>Penicillium</taxon>
    </lineage>
</organism>
<protein>
    <recommendedName>
        <fullName evidence="1">2EXR domain-containing protein</fullName>
    </recommendedName>
</protein>
<gene>
    <name evidence="2" type="ORF">N7450_002737</name>
</gene>
<dbReference type="Pfam" id="PF20150">
    <property type="entry name" value="2EXR"/>
    <property type="match status" value="1"/>
</dbReference>
<proteinExistence type="predicted"/>